<dbReference type="AlphaFoldDB" id="A0A9W9Z842"/>
<evidence type="ECO:0000313" key="4">
    <source>
        <dbReference type="Proteomes" id="UP001163046"/>
    </source>
</evidence>
<feature type="signal peptide" evidence="1">
    <location>
        <begin position="1"/>
        <end position="17"/>
    </location>
</feature>
<proteinExistence type="predicted"/>
<dbReference type="PROSITE" id="PS51034">
    <property type="entry name" value="ZP_2"/>
    <property type="match status" value="1"/>
</dbReference>
<dbReference type="InterPro" id="IPR055356">
    <property type="entry name" value="ZP-N"/>
</dbReference>
<dbReference type="OrthoDB" id="10063988at2759"/>
<reference evidence="3" key="1">
    <citation type="submission" date="2023-01" db="EMBL/GenBank/DDBJ databases">
        <title>Genome assembly of the deep-sea coral Lophelia pertusa.</title>
        <authorList>
            <person name="Herrera S."/>
            <person name="Cordes E."/>
        </authorList>
    </citation>
    <scope>NUCLEOTIDE SEQUENCE</scope>
    <source>
        <strain evidence="3">USNM1676648</strain>
        <tissue evidence="3">Polyp</tissue>
    </source>
</reference>
<dbReference type="PANTHER" id="PTHR11576">
    <property type="entry name" value="ZONA PELLUCIDA SPERM-BINDING PROTEIN 3"/>
    <property type="match status" value="1"/>
</dbReference>
<dbReference type="EMBL" id="MU826396">
    <property type="protein sequence ID" value="KAJ7376555.1"/>
    <property type="molecule type" value="Genomic_DNA"/>
</dbReference>
<accession>A0A9W9Z842</accession>
<dbReference type="Gene3D" id="2.60.40.3210">
    <property type="entry name" value="Zona pellucida, ZP-N domain"/>
    <property type="match status" value="1"/>
</dbReference>
<comment type="caution">
    <text evidence="3">The sequence shown here is derived from an EMBL/GenBank/DDBJ whole genome shotgun (WGS) entry which is preliminary data.</text>
</comment>
<dbReference type="PANTHER" id="PTHR11576:SF14">
    <property type="entry name" value="ZP DOMAIN-CONTAINING PROTEIN"/>
    <property type="match status" value="1"/>
</dbReference>
<protein>
    <submittedName>
        <fullName evidence="3">Zona pellucida (ZP) domain</fullName>
    </submittedName>
</protein>
<keyword evidence="4" id="KW-1185">Reference proteome</keyword>
<dbReference type="InterPro" id="IPR001507">
    <property type="entry name" value="ZP_dom"/>
</dbReference>
<gene>
    <name evidence="3" type="primary">Cuzd1</name>
    <name evidence="3" type="ORF">OS493_034011</name>
</gene>
<dbReference type="Pfam" id="PF23344">
    <property type="entry name" value="ZP-N"/>
    <property type="match status" value="1"/>
</dbReference>
<feature type="domain" description="ZP" evidence="2">
    <location>
        <begin position="28"/>
        <end position="156"/>
    </location>
</feature>
<organism evidence="3 4">
    <name type="scientific">Desmophyllum pertusum</name>
    <dbReference type="NCBI Taxonomy" id="174260"/>
    <lineage>
        <taxon>Eukaryota</taxon>
        <taxon>Metazoa</taxon>
        <taxon>Cnidaria</taxon>
        <taxon>Anthozoa</taxon>
        <taxon>Hexacorallia</taxon>
        <taxon>Scleractinia</taxon>
        <taxon>Caryophylliina</taxon>
        <taxon>Caryophylliidae</taxon>
        <taxon>Desmophyllum</taxon>
    </lineage>
</organism>
<name>A0A9W9Z842_9CNID</name>
<evidence type="ECO:0000313" key="3">
    <source>
        <dbReference type="EMBL" id="KAJ7376555.1"/>
    </source>
</evidence>
<evidence type="ECO:0000256" key="1">
    <source>
        <dbReference type="SAM" id="SignalP"/>
    </source>
</evidence>
<feature type="chain" id="PRO_5040843876" evidence="1">
    <location>
        <begin position="18"/>
        <end position="156"/>
    </location>
</feature>
<dbReference type="Proteomes" id="UP001163046">
    <property type="component" value="Unassembled WGS sequence"/>
</dbReference>
<evidence type="ECO:0000259" key="2">
    <source>
        <dbReference type="PROSITE" id="PS51034"/>
    </source>
</evidence>
<keyword evidence="1" id="KW-0732">Signal</keyword>
<sequence length="156" mass="17043">MLRITSLFVVLFYGASAEVVPDLGTNSSCFPTFMRVEVDLTKNPDLVAGDIHLNDRNCKATQTSPTFAVFDIPLHSCGTVQDGSHPDYLLFSNTVRWQPTPSGNKGQTRTDGFASQVTCRYNRNGNVDTSVLIQPFEEVTVGPPAKDKMTAHSSTD</sequence>